<evidence type="ECO:0000259" key="3">
    <source>
        <dbReference type="Pfam" id="PF13505"/>
    </source>
</evidence>
<dbReference type="EMBL" id="MFFM01000034">
    <property type="protein sequence ID" value="OGF12162.1"/>
    <property type="molecule type" value="Genomic_DNA"/>
</dbReference>
<protein>
    <recommendedName>
        <fullName evidence="3">Outer membrane protein beta-barrel domain-containing protein</fullName>
    </recommendedName>
</protein>
<name>A0A1F5RCM2_9BACT</name>
<feature type="signal peptide" evidence="2">
    <location>
        <begin position="1"/>
        <end position="25"/>
    </location>
</feature>
<sequence length="213" mass="23105">MFKAFNMNKIAATILLFGLCGAAQAQFQSDDEVVAAALNQKKFSQNLGRHHISLGLLGYFKSTSGDFELPGFDLSQGTGQFLNYRYSFDKNIDLAVDVRAWGSEKEVSGISGEIVAGGVGVGLRLNSSNIGERIFPYIQVNAYSTTEEWKLGPFSGRNEDPEIGFGVNGGFEIKLGKLISIPLEANYLYGKPLDDVSGYGFTTGVSFNWGDVN</sequence>
<organism evidence="4 5">
    <name type="scientific">Candidatus Edwardsbacteria bacterium GWF2_54_11</name>
    <dbReference type="NCBI Taxonomy" id="1817851"/>
    <lineage>
        <taxon>Bacteria</taxon>
        <taxon>Candidatus Edwardsiibacteriota</taxon>
    </lineage>
</organism>
<dbReference type="InterPro" id="IPR027385">
    <property type="entry name" value="Beta-barrel_OMP"/>
</dbReference>
<dbReference type="InterPro" id="IPR011250">
    <property type="entry name" value="OMP/PagP_B-barrel"/>
</dbReference>
<dbReference type="AlphaFoldDB" id="A0A1F5RCM2"/>
<feature type="chain" id="PRO_5009520678" description="Outer membrane protein beta-barrel domain-containing protein" evidence="2">
    <location>
        <begin position="26"/>
        <end position="213"/>
    </location>
</feature>
<proteinExistence type="predicted"/>
<accession>A0A1F5RCM2</accession>
<evidence type="ECO:0000313" key="4">
    <source>
        <dbReference type="EMBL" id="OGF12162.1"/>
    </source>
</evidence>
<dbReference type="Proteomes" id="UP000177230">
    <property type="component" value="Unassembled WGS sequence"/>
</dbReference>
<evidence type="ECO:0000256" key="2">
    <source>
        <dbReference type="SAM" id="SignalP"/>
    </source>
</evidence>
<gene>
    <name evidence="4" type="ORF">A2024_04025</name>
</gene>
<dbReference type="Pfam" id="PF13505">
    <property type="entry name" value="OMP_b-brl"/>
    <property type="match status" value="1"/>
</dbReference>
<comment type="caution">
    <text evidence="4">The sequence shown here is derived from an EMBL/GenBank/DDBJ whole genome shotgun (WGS) entry which is preliminary data.</text>
</comment>
<evidence type="ECO:0000313" key="5">
    <source>
        <dbReference type="Proteomes" id="UP000177230"/>
    </source>
</evidence>
<keyword evidence="1 2" id="KW-0732">Signal</keyword>
<dbReference type="SUPFAM" id="SSF56925">
    <property type="entry name" value="OMPA-like"/>
    <property type="match status" value="1"/>
</dbReference>
<feature type="domain" description="Outer membrane protein beta-barrel" evidence="3">
    <location>
        <begin position="41"/>
        <end position="207"/>
    </location>
</feature>
<evidence type="ECO:0000256" key="1">
    <source>
        <dbReference type="ARBA" id="ARBA00022729"/>
    </source>
</evidence>
<reference evidence="4 5" key="1">
    <citation type="journal article" date="2016" name="Nat. Commun.">
        <title>Thousands of microbial genomes shed light on interconnected biogeochemical processes in an aquifer system.</title>
        <authorList>
            <person name="Anantharaman K."/>
            <person name="Brown C.T."/>
            <person name="Hug L.A."/>
            <person name="Sharon I."/>
            <person name="Castelle C.J."/>
            <person name="Probst A.J."/>
            <person name="Thomas B.C."/>
            <person name="Singh A."/>
            <person name="Wilkins M.J."/>
            <person name="Karaoz U."/>
            <person name="Brodie E.L."/>
            <person name="Williams K.H."/>
            <person name="Hubbard S.S."/>
            <person name="Banfield J.F."/>
        </authorList>
    </citation>
    <scope>NUCLEOTIDE SEQUENCE [LARGE SCALE GENOMIC DNA]</scope>
</reference>